<evidence type="ECO:0000313" key="1">
    <source>
        <dbReference type="EMBL" id="GEP56493.1"/>
    </source>
</evidence>
<reference evidence="1 2" key="1">
    <citation type="submission" date="2019-07" db="EMBL/GenBank/DDBJ databases">
        <title>Whole genome shotgun sequence of Reyranella soli NBRC 108950.</title>
        <authorList>
            <person name="Hosoyama A."/>
            <person name="Uohara A."/>
            <person name="Ohji S."/>
            <person name="Ichikawa N."/>
        </authorList>
    </citation>
    <scope>NUCLEOTIDE SEQUENCE [LARGE SCALE GENOMIC DNA]</scope>
    <source>
        <strain evidence="1 2">NBRC 108950</strain>
    </source>
</reference>
<dbReference type="AlphaFoldDB" id="A0A512NC24"/>
<proteinExistence type="predicted"/>
<name>A0A512NC24_9HYPH</name>
<accession>A0A512NC24</accession>
<evidence type="ECO:0000313" key="2">
    <source>
        <dbReference type="Proteomes" id="UP000321058"/>
    </source>
</evidence>
<comment type="caution">
    <text evidence="1">The sequence shown here is derived from an EMBL/GenBank/DDBJ whole genome shotgun (WGS) entry which is preliminary data.</text>
</comment>
<dbReference type="Proteomes" id="UP000321058">
    <property type="component" value="Unassembled WGS sequence"/>
</dbReference>
<protein>
    <submittedName>
        <fullName evidence="1">Uncharacterized protein</fullName>
    </submittedName>
</protein>
<dbReference type="InterPro" id="IPR053838">
    <property type="entry name" value="DUF6925"/>
</dbReference>
<dbReference type="Pfam" id="PF21973">
    <property type="entry name" value="DUF6925"/>
    <property type="match status" value="1"/>
</dbReference>
<dbReference type="EMBL" id="BKAJ01000066">
    <property type="protein sequence ID" value="GEP56493.1"/>
    <property type="molecule type" value="Genomic_DNA"/>
</dbReference>
<organism evidence="1 2">
    <name type="scientific">Reyranella soli</name>
    <dbReference type="NCBI Taxonomy" id="1230389"/>
    <lineage>
        <taxon>Bacteria</taxon>
        <taxon>Pseudomonadati</taxon>
        <taxon>Pseudomonadota</taxon>
        <taxon>Alphaproteobacteria</taxon>
        <taxon>Hyphomicrobiales</taxon>
        <taxon>Reyranellaceae</taxon>
        <taxon>Reyranella</taxon>
    </lineage>
</organism>
<sequence>MLRDLLVDHIRDPGASWACGRFGAIAEFHRDPEEPVEIATGQAIEASTSRGAIRLNVLPELRPVAYETISSCIESWGQGVALCLPRERAAMSGRAVVTELGPDRDAVRPLDRDAILFDLGLGGEQADICVRSADPEAIALLRAACGAPLLQNNALVHRLPALSPHRVFCCRMGRIEVYQPIPAPDGKSPEGPHTHVLPRLLAHGRLNAATVPVPEGWLAGMSLFPAHPLLRADGQPTAFDADRYHAFQSLMQQFGDPDLVAGKQAAFTGAQAEIADSDERRHALGFRIGQRQRKWLQEPIAATS</sequence>
<keyword evidence="2" id="KW-1185">Reference proteome</keyword>
<gene>
    <name evidence="1" type="ORF">RSO01_36590</name>
</gene>
<dbReference type="RefSeq" id="WP_373867928.1">
    <property type="nucleotide sequence ID" value="NZ_BKAJ01000066.1"/>
</dbReference>